<name>B0XVM1_ASPFC</name>
<dbReference type="VEuPathDB" id="FungiDB:AFUB_032930"/>
<dbReference type="InterPro" id="IPR036770">
    <property type="entry name" value="Ankyrin_rpt-contain_sf"/>
</dbReference>
<dbReference type="AlphaFoldDB" id="B0XVM1"/>
<accession>B0XVM1</accession>
<evidence type="ECO:0008006" key="3">
    <source>
        <dbReference type="Google" id="ProtNLM"/>
    </source>
</evidence>
<reference evidence="1 2" key="1">
    <citation type="journal article" date="2008" name="PLoS Genet.">
        <title>Genomic islands in the pathogenic filamentous fungus Aspergillus fumigatus.</title>
        <authorList>
            <person name="Fedorova N.D."/>
            <person name="Khaldi N."/>
            <person name="Joardar V.S."/>
            <person name="Maiti R."/>
            <person name="Amedeo P."/>
            <person name="Anderson M.J."/>
            <person name="Crabtree J."/>
            <person name="Silva J.C."/>
            <person name="Badger J.H."/>
            <person name="Albarraq A."/>
            <person name="Angiuoli S."/>
            <person name="Bussey H."/>
            <person name="Bowyer P."/>
            <person name="Cotty P.J."/>
            <person name="Dyer P.S."/>
            <person name="Egan A."/>
            <person name="Galens K."/>
            <person name="Fraser-Liggett C.M."/>
            <person name="Haas B.J."/>
            <person name="Inman J.M."/>
            <person name="Kent R."/>
            <person name="Lemieux S."/>
            <person name="Malavazi I."/>
            <person name="Orvis J."/>
            <person name="Roemer T."/>
            <person name="Ronning C.M."/>
            <person name="Sundaram J.P."/>
            <person name="Sutton G."/>
            <person name="Turner G."/>
            <person name="Venter J.C."/>
            <person name="White O.R."/>
            <person name="Whitty B.R."/>
            <person name="Youngman P."/>
            <person name="Wolfe K.H."/>
            <person name="Goldman G.H."/>
            <person name="Wortman J.R."/>
            <person name="Jiang B."/>
            <person name="Denning D.W."/>
            <person name="Nierman W.C."/>
        </authorList>
    </citation>
    <scope>NUCLEOTIDE SEQUENCE [LARGE SCALE GENOMIC DNA]</scope>
    <source>
        <strain evidence="2">CBS 144.89 / FGSC A1163 / CEA10</strain>
    </source>
</reference>
<dbReference type="OrthoDB" id="366390at2759"/>
<keyword evidence="2" id="KW-1185">Reference proteome</keyword>
<dbReference type="EMBL" id="DS499595">
    <property type="protein sequence ID" value="EDP55229.1"/>
    <property type="molecule type" value="Genomic_DNA"/>
</dbReference>
<proteinExistence type="predicted"/>
<sequence>MPQDLSAIPLDILPELCENLSVGKLTKKDDIAKPQSDFVLGYVAANSSKLLGYRAPNGRSVLHYIAAAGNEALLAVSQKEGADISSACCHGADWTIHDRHGNTTLHAAAANWDCEYDAVVRHIIQVARERRETKETIKLLLDNGCTLMWPIV</sequence>
<organism evidence="1 2">
    <name type="scientific">Aspergillus fumigatus (strain CBS 144.89 / FGSC A1163 / CEA10)</name>
    <name type="common">Neosartorya fumigata</name>
    <dbReference type="NCBI Taxonomy" id="451804"/>
    <lineage>
        <taxon>Eukaryota</taxon>
        <taxon>Fungi</taxon>
        <taxon>Dikarya</taxon>
        <taxon>Ascomycota</taxon>
        <taxon>Pezizomycotina</taxon>
        <taxon>Eurotiomycetes</taxon>
        <taxon>Eurotiomycetidae</taxon>
        <taxon>Eurotiales</taxon>
        <taxon>Aspergillaceae</taxon>
        <taxon>Aspergillus</taxon>
        <taxon>Aspergillus subgen. Fumigati</taxon>
    </lineage>
</organism>
<gene>
    <name evidence="1" type="ORF">AFUB_032930</name>
</gene>
<protein>
    <recommendedName>
        <fullName evidence="3">Ankyrin repeat protein</fullName>
    </recommendedName>
</protein>
<dbReference type="Gene3D" id="1.25.40.20">
    <property type="entry name" value="Ankyrin repeat-containing domain"/>
    <property type="match status" value="1"/>
</dbReference>
<dbReference type="HOGENOM" id="CLU_1721915_0_0_1"/>
<dbReference type="Proteomes" id="UP000001699">
    <property type="component" value="Unassembled WGS sequence"/>
</dbReference>
<evidence type="ECO:0000313" key="2">
    <source>
        <dbReference type="Proteomes" id="UP000001699"/>
    </source>
</evidence>
<dbReference type="SUPFAM" id="SSF48403">
    <property type="entry name" value="Ankyrin repeat"/>
    <property type="match status" value="1"/>
</dbReference>
<evidence type="ECO:0000313" key="1">
    <source>
        <dbReference type="EMBL" id="EDP55229.1"/>
    </source>
</evidence>